<dbReference type="Pfam" id="PF22594">
    <property type="entry name" value="GTP-eEF1A_C"/>
    <property type="match status" value="1"/>
</dbReference>
<dbReference type="InterPro" id="IPR004161">
    <property type="entry name" value="EFTu-like_2"/>
</dbReference>
<dbReference type="FunFam" id="2.40.30.10:FF:000020">
    <property type="entry name" value="Translation elongation factor EF-1"/>
    <property type="match status" value="1"/>
</dbReference>
<dbReference type="PROSITE" id="PS51722">
    <property type="entry name" value="G_TR_2"/>
    <property type="match status" value="1"/>
</dbReference>
<dbReference type="SUPFAM" id="SSF52540">
    <property type="entry name" value="P-loop containing nucleoside triphosphate hydrolases"/>
    <property type="match status" value="1"/>
</dbReference>
<dbReference type="SUPFAM" id="SSF50447">
    <property type="entry name" value="Translation proteins"/>
    <property type="match status" value="1"/>
</dbReference>
<dbReference type="CDD" id="cd01883">
    <property type="entry name" value="EF1_alpha"/>
    <property type="match status" value="1"/>
</dbReference>
<dbReference type="GO" id="GO:0003924">
    <property type="term" value="F:GTPase activity"/>
    <property type="evidence" value="ECO:0007669"/>
    <property type="project" value="InterPro"/>
</dbReference>
<evidence type="ECO:0000259" key="7">
    <source>
        <dbReference type="PROSITE" id="PS51722"/>
    </source>
</evidence>
<dbReference type="AlphaFoldDB" id="A0A504YDN6"/>
<dbReference type="SUPFAM" id="SSF50465">
    <property type="entry name" value="EF-Tu/eEF-1alpha/eIF2-gamma C-terminal domain"/>
    <property type="match status" value="1"/>
</dbReference>
<sequence>MATWEDQAAVDPALVSTFSNLDVNAPEFVPGQPFIFKPPPTAVVPPPANGDKAVADETSVSNDKSEAQLGDELGVEEAEDSMLMLKEPDSRKETINLVFIGHVDAGKSTIGGHLLYLTDMVDKRTLEKYEREAKEKNRETWYLSWALDTNAEEREKGKTVECGRGYFETEKKRFMLIDAPGHKSFVPNMITGAVVADLAILVISARRGEFECGFEKGGQTREHAVLVKTAGVKYLIVVVNKMDDPTVLWDQARYNECKDKIAPFLKNVGFNVKTEVFFMPCSGYTGAFLRDVPDESVCPWFRGPSLLELLDSLPGITRKVDGPLRIPISDKYKDMGIFVTGKIESGTVVRGQSILLLPNKVNVEVAQVFNGEVEVESAVAGETCKLRLKNVEDDDVSPGFCLCSTDNYCKVSDVFDAKLIILDCKSIMCPGFTAMLHIHSTTREVRLRTIICRIDKKTNKKTDIRPRFIKQGDAAVVRLEVLGGAICLETFDAFPQMGRLTLRDEGKTVAVGKVVLIAPCSNSES</sequence>
<protein>
    <submittedName>
        <fullName evidence="8">Eukaryotic polypeptide chain release factor 3</fullName>
    </submittedName>
</protein>
<dbReference type="STRING" id="46835.A0A504YDN6"/>
<comment type="caution">
    <text evidence="8">The sequence shown here is derived from an EMBL/GenBank/DDBJ whole genome shotgun (WGS) entry which is preliminary data.</text>
</comment>
<dbReference type="PRINTS" id="PR00315">
    <property type="entry name" value="ELONGATNFCT"/>
</dbReference>
<dbReference type="InterPro" id="IPR000795">
    <property type="entry name" value="T_Tr_GTP-bd_dom"/>
</dbReference>
<dbReference type="InterPro" id="IPR009000">
    <property type="entry name" value="Transl_B-barrel_sf"/>
</dbReference>
<feature type="region of interest" description="Disordered" evidence="6">
    <location>
        <begin position="46"/>
        <end position="68"/>
    </location>
</feature>
<evidence type="ECO:0000256" key="5">
    <source>
        <dbReference type="ARBA" id="ARBA00023134"/>
    </source>
</evidence>
<evidence type="ECO:0000256" key="3">
    <source>
        <dbReference type="ARBA" id="ARBA00022490"/>
    </source>
</evidence>
<feature type="domain" description="Tr-type G" evidence="7">
    <location>
        <begin position="92"/>
        <end position="324"/>
    </location>
</feature>
<dbReference type="InterPro" id="IPR009001">
    <property type="entry name" value="Transl_elong_EF1A/Init_IF2_C"/>
</dbReference>
<dbReference type="OrthoDB" id="342024at2759"/>
<reference evidence="8 9" key="1">
    <citation type="submission" date="2019-04" db="EMBL/GenBank/DDBJ databases">
        <title>Annotation for the trematode Fasciola gigantica.</title>
        <authorList>
            <person name="Choi Y.-J."/>
        </authorList>
    </citation>
    <scope>NUCLEOTIDE SEQUENCE [LARGE SCALE GENOMIC DNA]</scope>
    <source>
        <strain evidence="8">Uganda_cow_1</strain>
    </source>
</reference>
<evidence type="ECO:0000313" key="8">
    <source>
        <dbReference type="EMBL" id="TPP58606.1"/>
    </source>
</evidence>
<comment type="similarity">
    <text evidence="2">Belongs to the TRAFAC class translation factor GTPase superfamily. Classic translation factor GTPase family. EF-Tu/EF-1A subfamily.</text>
</comment>
<gene>
    <name evidence="8" type="ORF">FGIG_12020</name>
</gene>
<keyword evidence="4" id="KW-0547">Nucleotide-binding</keyword>
<accession>A0A504YDN6</accession>
<dbReference type="PANTHER" id="PTHR23115">
    <property type="entry name" value="TRANSLATION FACTOR"/>
    <property type="match status" value="1"/>
</dbReference>
<organism evidence="8 9">
    <name type="scientific">Fasciola gigantica</name>
    <name type="common">Giant liver fluke</name>
    <dbReference type="NCBI Taxonomy" id="46835"/>
    <lineage>
        <taxon>Eukaryota</taxon>
        <taxon>Metazoa</taxon>
        <taxon>Spiralia</taxon>
        <taxon>Lophotrochozoa</taxon>
        <taxon>Platyhelminthes</taxon>
        <taxon>Trematoda</taxon>
        <taxon>Digenea</taxon>
        <taxon>Plagiorchiida</taxon>
        <taxon>Echinostomata</taxon>
        <taxon>Echinostomatoidea</taxon>
        <taxon>Fasciolidae</taxon>
        <taxon>Fasciola</taxon>
    </lineage>
</organism>
<evidence type="ECO:0000313" key="9">
    <source>
        <dbReference type="Proteomes" id="UP000316759"/>
    </source>
</evidence>
<dbReference type="EMBL" id="SUNJ01011809">
    <property type="protein sequence ID" value="TPP58606.1"/>
    <property type="molecule type" value="Genomic_DNA"/>
</dbReference>
<keyword evidence="5" id="KW-0342">GTP-binding</keyword>
<comment type="subcellular location">
    <subcellularLocation>
        <location evidence="1">Cytoplasm</location>
    </subcellularLocation>
</comment>
<name>A0A504YDN6_FASGI</name>
<dbReference type="FunFam" id="3.40.50.300:FF:001202">
    <property type="entry name" value="Translation elongation factor EF-1 subunit alpha"/>
    <property type="match status" value="1"/>
</dbReference>
<dbReference type="InterPro" id="IPR050100">
    <property type="entry name" value="TRAFAC_GTPase_members"/>
</dbReference>
<dbReference type="CDD" id="cd03704">
    <property type="entry name" value="eRF3_C_III"/>
    <property type="match status" value="1"/>
</dbReference>
<dbReference type="Gene3D" id="2.40.30.10">
    <property type="entry name" value="Translation factors"/>
    <property type="match status" value="2"/>
</dbReference>
<keyword evidence="3" id="KW-0963">Cytoplasm</keyword>
<dbReference type="GO" id="GO:0005737">
    <property type="term" value="C:cytoplasm"/>
    <property type="evidence" value="ECO:0007669"/>
    <property type="project" value="UniProtKB-SubCell"/>
</dbReference>
<evidence type="ECO:0000256" key="6">
    <source>
        <dbReference type="SAM" id="MobiDB-lite"/>
    </source>
</evidence>
<dbReference type="Pfam" id="PF00009">
    <property type="entry name" value="GTP_EFTU"/>
    <property type="match status" value="1"/>
</dbReference>
<keyword evidence="9" id="KW-1185">Reference proteome</keyword>
<dbReference type="CDD" id="cd04089">
    <property type="entry name" value="eRF3_II"/>
    <property type="match status" value="1"/>
</dbReference>
<dbReference type="InterPro" id="IPR031157">
    <property type="entry name" value="G_TR_CS"/>
</dbReference>
<dbReference type="Gene3D" id="3.40.50.300">
    <property type="entry name" value="P-loop containing nucleotide triphosphate hydrolases"/>
    <property type="match status" value="1"/>
</dbReference>
<evidence type="ECO:0000256" key="4">
    <source>
        <dbReference type="ARBA" id="ARBA00022741"/>
    </source>
</evidence>
<dbReference type="GO" id="GO:0005525">
    <property type="term" value="F:GTP binding"/>
    <property type="evidence" value="ECO:0007669"/>
    <property type="project" value="UniProtKB-KW"/>
</dbReference>
<dbReference type="Proteomes" id="UP000316759">
    <property type="component" value="Unassembled WGS sequence"/>
</dbReference>
<dbReference type="Pfam" id="PF03144">
    <property type="entry name" value="GTP_EFTU_D2"/>
    <property type="match status" value="1"/>
</dbReference>
<evidence type="ECO:0000256" key="2">
    <source>
        <dbReference type="ARBA" id="ARBA00007249"/>
    </source>
</evidence>
<dbReference type="InterPro" id="IPR054696">
    <property type="entry name" value="GTP-eEF1A_C"/>
</dbReference>
<dbReference type="InterPro" id="IPR027417">
    <property type="entry name" value="P-loop_NTPase"/>
</dbReference>
<evidence type="ECO:0000256" key="1">
    <source>
        <dbReference type="ARBA" id="ARBA00004496"/>
    </source>
</evidence>
<proteinExistence type="inferred from homology"/>
<dbReference type="PROSITE" id="PS00301">
    <property type="entry name" value="G_TR_1"/>
    <property type="match status" value="1"/>
</dbReference>